<dbReference type="SUPFAM" id="SSF46785">
    <property type="entry name" value="Winged helix' DNA-binding domain"/>
    <property type="match status" value="1"/>
</dbReference>
<keyword evidence="1" id="KW-0238">DNA-binding</keyword>
<comment type="caution">
    <text evidence="2">The sequence shown here is derived from an EMBL/GenBank/DDBJ whole genome shotgun (WGS) entry which is preliminary data.</text>
</comment>
<gene>
    <name evidence="2" type="ORF">RGD00_06635</name>
</gene>
<dbReference type="PANTHER" id="PTHR33221">
    <property type="entry name" value="WINGED HELIX-TURN-HELIX TRANSCRIPTIONAL REGULATOR, RRF2 FAMILY"/>
    <property type="match status" value="1"/>
</dbReference>
<keyword evidence="3" id="KW-1185">Reference proteome</keyword>
<protein>
    <submittedName>
        <fullName evidence="2">Rrf2 family transcriptional regulator</fullName>
    </submittedName>
</protein>
<evidence type="ECO:0000313" key="2">
    <source>
        <dbReference type="EMBL" id="MDR5652270.1"/>
    </source>
</evidence>
<evidence type="ECO:0000313" key="3">
    <source>
        <dbReference type="Proteomes" id="UP001247754"/>
    </source>
</evidence>
<dbReference type="EMBL" id="JAVKPH010000005">
    <property type="protein sequence ID" value="MDR5652270.1"/>
    <property type="molecule type" value="Genomic_DNA"/>
</dbReference>
<dbReference type="Gene3D" id="1.10.10.10">
    <property type="entry name" value="Winged helix-like DNA-binding domain superfamily/Winged helix DNA-binding domain"/>
    <property type="match status" value="1"/>
</dbReference>
<dbReference type="InterPro" id="IPR000944">
    <property type="entry name" value="Tscrpt_reg_Rrf2"/>
</dbReference>
<dbReference type="InterPro" id="IPR036388">
    <property type="entry name" value="WH-like_DNA-bd_sf"/>
</dbReference>
<dbReference type="PANTHER" id="PTHR33221:SF4">
    <property type="entry name" value="HTH-TYPE TRANSCRIPTIONAL REPRESSOR NSRR"/>
    <property type="match status" value="1"/>
</dbReference>
<dbReference type="Proteomes" id="UP001247754">
    <property type="component" value="Unassembled WGS sequence"/>
</dbReference>
<proteinExistence type="predicted"/>
<reference evidence="2 3" key="1">
    <citation type="submission" date="2023-09" db="EMBL/GenBank/DDBJ databases">
        <title>Xinfangfangia sedmenti sp. nov., isolated the sedment.</title>
        <authorList>
            <person name="Xu L."/>
        </authorList>
    </citation>
    <scope>NUCLEOTIDE SEQUENCE [LARGE SCALE GENOMIC DNA]</scope>
    <source>
        <strain evidence="2 3">LG-4</strain>
    </source>
</reference>
<name>A0ABU1F5X2_9RHOB</name>
<dbReference type="PROSITE" id="PS51197">
    <property type="entry name" value="HTH_RRF2_2"/>
    <property type="match status" value="1"/>
</dbReference>
<sequence>MRITTRTNLAIRVLMFCAVNEGRTVRTAEIAERCNASVNHLLQVVNLLQENGFVETIRGRTGGIRLAHPVHQVSIGRAFRVFEDNSRFAECFDPATNTCPLSATCRLRSYLTRAVEAFFHELDMVTLADLVKGNCGLNSLLDLSENLKASCDRTRELQPS</sequence>
<dbReference type="NCBIfam" id="TIGR00738">
    <property type="entry name" value="rrf2_super"/>
    <property type="match status" value="1"/>
</dbReference>
<organism evidence="2 3">
    <name type="scientific">Ruixingdingia sedimenti</name>
    <dbReference type="NCBI Taxonomy" id="3073604"/>
    <lineage>
        <taxon>Bacteria</taxon>
        <taxon>Pseudomonadati</taxon>
        <taxon>Pseudomonadota</taxon>
        <taxon>Alphaproteobacteria</taxon>
        <taxon>Rhodobacterales</taxon>
        <taxon>Paracoccaceae</taxon>
        <taxon>Ruixingdingia</taxon>
    </lineage>
</organism>
<evidence type="ECO:0000256" key="1">
    <source>
        <dbReference type="ARBA" id="ARBA00023125"/>
    </source>
</evidence>
<dbReference type="Pfam" id="PF02082">
    <property type="entry name" value="Rrf2"/>
    <property type="match status" value="1"/>
</dbReference>
<dbReference type="InterPro" id="IPR036390">
    <property type="entry name" value="WH_DNA-bd_sf"/>
</dbReference>
<accession>A0ABU1F5X2</accession>
<dbReference type="RefSeq" id="WP_310456519.1">
    <property type="nucleotide sequence ID" value="NZ_JAVKPH010000005.1"/>
</dbReference>